<comment type="caution">
    <text evidence="12">The sequence shown here is derived from an EMBL/GenBank/DDBJ whole genome shotgun (WGS) entry which is preliminary data.</text>
</comment>
<comment type="catalytic activity">
    <reaction evidence="1">
        <text>S-ubiquitinyl-[E2 ubiquitin-conjugating enzyme]-L-cysteine + [acceptor protein]-L-lysine = [E2 ubiquitin-conjugating enzyme]-L-cysteine + N(6)-ubiquitinyl-[acceptor protein]-L-lysine.</text>
        <dbReference type="EC" id="2.3.2.27"/>
    </reaction>
</comment>
<dbReference type="GO" id="GO:0016874">
    <property type="term" value="F:ligase activity"/>
    <property type="evidence" value="ECO:0007669"/>
    <property type="project" value="UniProtKB-KW"/>
</dbReference>
<evidence type="ECO:0000256" key="4">
    <source>
        <dbReference type="ARBA" id="ARBA00022723"/>
    </source>
</evidence>
<evidence type="ECO:0000256" key="9">
    <source>
        <dbReference type="PROSITE-ProRule" id="PRU00175"/>
    </source>
</evidence>
<evidence type="ECO:0000256" key="6">
    <source>
        <dbReference type="ARBA" id="ARBA00022833"/>
    </source>
</evidence>
<dbReference type="GO" id="GO:0006513">
    <property type="term" value="P:protein monoubiquitination"/>
    <property type="evidence" value="ECO:0007669"/>
    <property type="project" value="TreeGrafter"/>
</dbReference>
<dbReference type="PROSITE" id="PS50089">
    <property type="entry name" value="ZF_RING_2"/>
    <property type="match status" value="1"/>
</dbReference>
<dbReference type="SUPFAM" id="SSF57850">
    <property type="entry name" value="RING/U-box"/>
    <property type="match status" value="1"/>
</dbReference>
<keyword evidence="6" id="KW-0862">Zinc</keyword>
<keyword evidence="7" id="KW-0805">Transcription regulation</keyword>
<keyword evidence="3" id="KW-0808">Transferase</keyword>
<dbReference type="EC" id="2.3.2.27" evidence="2"/>
<feature type="region of interest" description="Disordered" evidence="10">
    <location>
        <begin position="206"/>
        <end position="320"/>
    </location>
</feature>
<feature type="compositionally biased region" description="Low complexity" evidence="10">
    <location>
        <begin position="208"/>
        <end position="238"/>
    </location>
</feature>
<feature type="compositionally biased region" description="Low complexity" evidence="10">
    <location>
        <begin position="250"/>
        <end position="271"/>
    </location>
</feature>
<dbReference type="AlphaFoldDB" id="A0A7K9EVR1"/>
<feature type="domain" description="RING-type" evidence="11">
    <location>
        <begin position="9"/>
        <end position="48"/>
    </location>
</feature>
<evidence type="ECO:0000256" key="3">
    <source>
        <dbReference type="ARBA" id="ARBA00022679"/>
    </source>
</evidence>
<proteinExistence type="predicted"/>
<dbReference type="InterPro" id="IPR017907">
    <property type="entry name" value="Znf_RING_CS"/>
</dbReference>
<dbReference type="Proteomes" id="UP000578343">
    <property type="component" value="Unassembled WGS sequence"/>
</dbReference>
<gene>
    <name evidence="12" type="primary">Topors</name>
    <name evidence="12" type="ORF">BARMAR_R14118</name>
</gene>
<dbReference type="InterPro" id="IPR013083">
    <property type="entry name" value="Znf_RING/FYVE/PHD"/>
</dbReference>
<feature type="non-terminal residue" evidence="12">
    <location>
        <position position="1"/>
    </location>
</feature>
<dbReference type="Pfam" id="PF13639">
    <property type="entry name" value="zf-RING_2"/>
    <property type="match status" value="1"/>
</dbReference>
<evidence type="ECO:0000256" key="2">
    <source>
        <dbReference type="ARBA" id="ARBA00012483"/>
    </source>
</evidence>
<protein>
    <recommendedName>
        <fullName evidence="2">RING-type E3 ubiquitin transferase</fullName>
        <ecNumber evidence="2">2.3.2.27</ecNumber>
    </recommendedName>
</protein>
<keyword evidence="8" id="KW-0804">Transcription</keyword>
<reference evidence="12 13" key="1">
    <citation type="submission" date="2019-09" db="EMBL/GenBank/DDBJ databases">
        <title>Bird 10,000 Genomes (B10K) Project - Family phase.</title>
        <authorList>
            <person name="Zhang G."/>
        </authorList>
    </citation>
    <scope>NUCLEOTIDE SEQUENCE [LARGE SCALE GENOMIC DNA]</scope>
    <source>
        <strain evidence="12">B10K-DU-001-21</strain>
        <tissue evidence="12">Muscle</tissue>
    </source>
</reference>
<evidence type="ECO:0000256" key="7">
    <source>
        <dbReference type="ARBA" id="ARBA00023015"/>
    </source>
</evidence>
<dbReference type="Gene3D" id="3.30.40.10">
    <property type="entry name" value="Zinc/RING finger domain, C3HC4 (zinc finger)"/>
    <property type="match status" value="1"/>
</dbReference>
<evidence type="ECO:0000256" key="1">
    <source>
        <dbReference type="ARBA" id="ARBA00000900"/>
    </source>
</evidence>
<evidence type="ECO:0000313" key="13">
    <source>
        <dbReference type="Proteomes" id="UP000578343"/>
    </source>
</evidence>
<accession>A0A7K9EVR1</accession>
<evidence type="ECO:0000256" key="5">
    <source>
        <dbReference type="ARBA" id="ARBA00022771"/>
    </source>
</evidence>
<dbReference type="PANTHER" id="PTHR46077:SF1">
    <property type="entry name" value="TOP1 BINDING ARGININE_SERINE RICH PROTEIN, E3 UBIQUITIN LIGASE"/>
    <property type="match status" value="1"/>
</dbReference>
<keyword evidence="4" id="KW-0479">Metal-binding</keyword>
<dbReference type="PROSITE" id="PS00518">
    <property type="entry name" value="ZF_RING_1"/>
    <property type="match status" value="1"/>
</dbReference>
<feature type="non-terminal residue" evidence="12">
    <location>
        <position position="320"/>
    </location>
</feature>
<dbReference type="PANTHER" id="PTHR46077">
    <property type="entry name" value="E3 UBIQUITIN-PROTEIN LIGASE TOPORS"/>
    <property type="match status" value="1"/>
</dbReference>
<sequence length="320" mass="35087">MATQTGWSCPICHDDQDGIASVMPCRHQFCLGCIVRWTEIRADCPLCRGPVETVRFSVREDNYLQYSVAPRQESPSAGHEEREAPSPHHPVASPPAEQGAAGTEGLGGLLPHIWAELFRRQERLLNPMLAWLHPELEAIYGTQWWRARNAESAFLHALCVYGPDEEVMIQRLQDHLEEHTERLVHAVINVIVQQCSEEAQRLLRSRAARANDSPAASSSSYSSSPSSSSSTAGATEAALRGDISCPSSAPGPAEQEQPQEEPVQAVEAAGPSAPGRSHSPTTFGQVRGPATRGACRTPKRRAPSPQDCPQPPKRLRRRRH</sequence>
<evidence type="ECO:0000256" key="8">
    <source>
        <dbReference type="ARBA" id="ARBA00023163"/>
    </source>
</evidence>
<evidence type="ECO:0000313" key="12">
    <source>
        <dbReference type="EMBL" id="NXG80928.1"/>
    </source>
</evidence>
<dbReference type="GO" id="GO:0000209">
    <property type="term" value="P:protein polyubiquitination"/>
    <property type="evidence" value="ECO:0007669"/>
    <property type="project" value="TreeGrafter"/>
</dbReference>
<evidence type="ECO:0000256" key="10">
    <source>
        <dbReference type="SAM" id="MobiDB-lite"/>
    </source>
</evidence>
<dbReference type="GO" id="GO:0008270">
    <property type="term" value="F:zinc ion binding"/>
    <property type="evidence" value="ECO:0007669"/>
    <property type="project" value="UniProtKB-KW"/>
</dbReference>
<feature type="region of interest" description="Disordered" evidence="10">
    <location>
        <begin position="69"/>
        <end position="102"/>
    </location>
</feature>
<dbReference type="EMBL" id="VWZK01022089">
    <property type="protein sequence ID" value="NXG80928.1"/>
    <property type="molecule type" value="Genomic_DNA"/>
</dbReference>
<evidence type="ECO:0000259" key="11">
    <source>
        <dbReference type="PROSITE" id="PS50089"/>
    </source>
</evidence>
<dbReference type="SMART" id="SM00184">
    <property type="entry name" value="RING"/>
    <property type="match status" value="1"/>
</dbReference>
<dbReference type="InterPro" id="IPR001841">
    <property type="entry name" value="Znf_RING"/>
</dbReference>
<feature type="compositionally biased region" description="Low complexity" evidence="10">
    <location>
        <begin position="89"/>
        <end position="101"/>
    </location>
</feature>
<keyword evidence="12" id="KW-0436">Ligase</keyword>
<dbReference type="OrthoDB" id="21204at2759"/>
<keyword evidence="13" id="KW-1185">Reference proteome</keyword>
<keyword evidence="5 9" id="KW-0863">Zinc-finger</keyword>
<organism evidence="12 13">
    <name type="scientific">Baryphthengus martii</name>
    <name type="common">Rufous motmot</name>
    <dbReference type="NCBI Taxonomy" id="176943"/>
    <lineage>
        <taxon>Eukaryota</taxon>
        <taxon>Metazoa</taxon>
        <taxon>Chordata</taxon>
        <taxon>Craniata</taxon>
        <taxon>Vertebrata</taxon>
        <taxon>Euteleostomi</taxon>
        <taxon>Archelosauria</taxon>
        <taxon>Archosauria</taxon>
        <taxon>Dinosauria</taxon>
        <taxon>Saurischia</taxon>
        <taxon>Theropoda</taxon>
        <taxon>Coelurosauria</taxon>
        <taxon>Aves</taxon>
        <taxon>Neognathae</taxon>
        <taxon>Neoaves</taxon>
        <taxon>Telluraves</taxon>
        <taxon>Coraciimorphae</taxon>
        <taxon>Coraciiformes</taxon>
        <taxon>Momotidae</taxon>
        <taxon>Baryphthengus</taxon>
    </lineage>
</organism>
<name>A0A7K9EVR1_BARMA</name>
<dbReference type="GO" id="GO:0061630">
    <property type="term" value="F:ubiquitin protein ligase activity"/>
    <property type="evidence" value="ECO:0007669"/>
    <property type="project" value="UniProtKB-EC"/>
</dbReference>